<keyword evidence="2 3" id="KW-0520">NAD</keyword>
<evidence type="ECO:0000256" key="2">
    <source>
        <dbReference type="ARBA" id="ARBA00023027"/>
    </source>
</evidence>
<dbReference type="InterPro" id="IPR027546">
    <property type="entry name" value="Sirtuin_class_III"/>
</dbReference>
<dbReference type="InterPro" id="IPR026590">
    <property type="entry name" value="Ssirtuin_cat_dom"/>
</dbReference>
<protein>
    <recommendedName>
        <fullName evidence="3">NAD-dependent protein deacylase</fullName>
        <ecNumber evidence="3">2.3.1.286</ecNumber>
    </recommendedName>
    <alternativeName>
        <fullName evidence="3">Regulatory protein SIR2 homolog</fullName>
    </alternativeName>
</protein>
<feature type="binding site" evidence="3">
    <location>
        <begin position="171"/>
        <end position="173"/>
    </location>
    <ligand>
        <name>NAD(+)</name>
        <dbReference type="ChEBI" id="CHEBI:57540"/>
    </ligand>
</feature>
<dbReference type="Gene3D" id="3.30.1600.10">
    <property type="entry name" value="SIR2/SIRT2 'Small Domain"/>
    <property type="match status" value="1"/>
</dbReference>
<comment type="catalytic activity">
    <reaction evidence="3">
        <text>N(6)-succinyl-L-lysyl-[protein] + NAD(+) + H2O = 2''-O-succinyl-ADP-D-ribose + nicotinamide + L-lysyl-[protein]</text>
        <dbReference type="Rhea" id="RHEA:47668"/>
        <dbReference type="Rhea" id="RHEA-COMP:9752"/>
        <dbReference type="Rhea" id="RHEA-COMP:11877"/>
        <dbReference type="ChEBI" id="CHEBI:15377"/>
        <dbReference type="ChEBI" id="CHEBI:17154"/>
        <dbReference type="ChEBI" id="CHEBI:29969"/>
        <dbReference type="ChEBI" id="CHEBI:57540"/>
        <dbReference type="ChEBI" id="CHEBI:87830"/>
        <dbReference type="ChEBI" id="CHEBI:87832"/>
    </reaction>
</comment>
<comment type="domain">
    <text evidence="3">2 residues (Tyr-55 and Arg-58) present in a large hydrophobic pocket are probably involved in substrate specificity. They are important for desuccinylation activity, but dispensable for deacetylation activity.</text>
</comment>
<dbReference type="GO" id="GO:0070403">
    <property type="term" value="F:NAD+ binding"/>
    <property type="evidence" value="ECO:0007669"/>
    <property type="project" value="UniProtKB-UniRule"/>
</dbReference>
<dbReference type="OrthoDB" id="9800582at2"/>
<dbReference type="GO" id="GO:0036055">
    <property type="term" value="F:protein-succinyllysine desuccinylase activity"/>
    <property type="evidence" value="ECO:0007669"/>
    <property type="project" value="UniProtKB-UniRule"/>
</dbReference>
<evidence type="ECO:0000259" key="5">
    <source>
        <dbReference type="PROSITE" id="PS50305"/>
    </source>
</evidence>
<dbReference type="GO" id="GO:0036054">
    <property type="term" value="F:protein-malonyllysine demalonylase activity"/>
    <property type="evidence" value="ECO:0007669"/>
    <property type="project" value="InterPro"/>
</dbReference>
<dbReference type="GO" id="GO:0005737">
    <property type="term" value="C:cytoplasm"/>
    <property type="evidence" value="ECO:0007669"/>
    <property type="project" value="UniProtKB-SubCell"/>
</dbReference>
<feature type="binding site" evidence="3">
    <location>
        <begin position="88"/>
        <end position="91"/>
    </location>
    <ligand>
        <name>NAD(+)</name>
        <dbReference type="ChEBI" id="CHEBI:57540"/>
    </ligand>
</feature>
<dbReference type="AlphaFoldDB" id="A0A4Q7N4Q6"/>
<dbReference type="InterPro" id="IPR050134">
    <property type="entry name" value="NAD-dep_sirtuin_deacylases"/>
</dbReference>
<feature type="binding site" evidence="3">
    <location>
        <position position="215"/>
    </location>
    <ligand>
        <name>NAD(+)</name>
        <dbReference type="ChEBI" id="CHEBI:57540"/>
    </ligand>
</feature>
<keyword evidence="3" id="KW-0963">Cytoplasm</keyword>
<dbReference type="EC" id="2.3.1.286" evidence="3"/>
<organism evidence="6 7">
    <name type="scientific">Pseudobacter ginsenosidimutans</name>
    <dbReference type="NCBI Taxonomy" id="661488"/>
    <lineage>
        <taxon>Bacteria</taxon>
        <taxon>Pseudomonadati</taxon>
        <taxon>Bacteroidota</taxon>
        <taxon>Chitinophagia</taxon>
        <taxon>Chitinophagales</taxon>
        <taxon>Chitinophagaceae</taxon>
        <taxon>Pseudobacter</taxon>
    </lineage>
</organism>
<comment type="subcellular location">
    <subcellularLocation>
        <location evidence="3">Cytoplasm</location>
    </subcellularLocation>
</comment>
<feature type="binding site" evidence="3">
    <location>
        <begin position="11"/>
        <end position="30"/>
    </location>
    <ligand>
        <name>NAD(+)</name>
        <dbReference type="ChEBI" id="CHEBI:57540"/>
    </ligand>
</feature>
<dbReference type="PROSITE" id="PS50305">
    <property type="entry name" value="SIRTUIN"/>
    <property type="match status" value="1"/>
</dbReference>
<gene>
    <name evidence="3" type="primary">cobB</name>
    <name evidence="6" type="ORF">EV199_1864</name>
</gene>
<name>A0A4Q7N4Q6_9BACT</name>
<dbReference type="RefSeq" id="WP_130540314.1">
    <property type="nucleotide sequence ID" value="NZ_CP042431.1"/>
</dbReference>
<dbReference type="Gene3D" id="3.40.50.1220">
    <property type="entry name" value="TPP-binding domain"/>
    <property type="match status" value="1"/>
</dbReference>
<feature type="binding site" evidence="3">
    <location>
        <position position="55"/>
    </location>
    <ligand>
        <name>substrate</name>
    </ligand>
</feature>
<dbReference type="GO" id="GO:0017136">
    <property type="term" value="F:histone deacetylase activity, NAD-dependent"/>
    <property type="evidence" value="ECO:0007669"/>
    <property type="project" value="TreeGrafter"/>
</dbReference>
<keyword evidence="7" id="KW-1185">Reference proteome</keyword>
<dbReference type="InterPro" id="IPR029035">
    <property type="entry name" value="DHS-like_NAD/FAD-binding_dom"/>
</dbReference>
<dbReference type="EMBL" id="SGXA01000001">
    <property type="protein sequence ID" value="RZS75988.1"/>
    <property type="molecule type" value="Genomic_DNA"/>
</dbReference>
<dbReference type="InterPro" id="IPR026591">
    <property type="entry name" value="Sirtuin_cat_small_dom_sf"/>
</dbReference>
<dbReference type="Pfam" id="PF02146">
    <property type="entry name" value="SIR2"/>
    <property type="match status" value="1"/>
</dbReference>
<feature type="binding site" evidence="3">
    <location>
        <position position="58"/>
    </location>
    <ligand>
        <name>substrate</name>
    </ligand>
</feature>
<accession>A0A4Q7N4Q6</accession>
<sequence length="229" mass="25430">MSKKKLVVLTGAGISAESGLKTFRDSDGLWEGYDVREVATPRAWRKNPSLVLDFYNMRRKNVIDAKPNAAHFGLADLQNDFDVQIITQNIDDLHERAGSEKILHLHGEILKMRSVGDESLIYPITGDINIGDLAEDGEQLRPHIVWFEEPVPMIAEAVPLVKAADIFVVVGTSLVVYPAAGLVDFVQPRVPKYIVDKKIPSTEGFYGVHPIEMPATTGVEELMRILRGE</sequence>
<dbReference type="InterPro" id="IPR003000">
    <property type="entry name" value="Sirtuin"/>
</dbReference>
<comment type="caution">
    <text evidence="3 4">Lacks conserved residue(s) required for the propagation of feature annotation.</text>
</comment>
<feature type="domain" description="Deacetylase sirtuin-type" evidence="5">
    <location>
        <begin position="1"/>
        <end position="229"/>
    </location>
</feature>
<comment type="similarity">
    <text evidence="3">Belongs to the sirtuin family. Class III subfamily.</text>
</comment>
<comment type="catalytic activity">
    <reaction evidence="3">
        <text>N(6)-acetyl-L-lysyl-[protein] + NAD(+) + H2O = 2''-O-acetyl-ADP-D-ribose + nicotinamide + L-lysyl-[protein]</text>
        <dbReference type="Rhea" id="RHEA:43636"/>
        <dbReference type="Rhea" id="RHEA-COMP:9752"/>
        <dbReference type="Rhea" id="RHEA-COMP:10731"/>
        <dbReference type="ChEBI" id="CHEBI:15377"/>
        <dbReference type="ChEBI" id="CHEBI:17154"/>
        <dbReference type="ChEBI" id="CHEBI:29969"/>
        <dbReference type="ChEBI" id="CHEBI:57540"/>
        <dbReference type="ChEBI" id="CHEBI:61930"/>
        <dbReference type="ChEBI" id="CHEBI:83767"/>
        <dbReference type="EC" id="2.3.1.286"/>
    </reaction>
</comment>
<dbReference type="HAMAP" id="MF_01121">
    <property type="entry name" value="Sirtuin_ClassIII"/>
    <property type="match status" value="1"/>
</dbReference>
<dbReference type="PANTHER" id="PTHR11085:SF4">
    <property type="entry name" value="NAD-DEPENDENT PROTEIN DEACYLASE"/>
    <property type="match status" value="1"/>
</dbReference>
<dbReference type="Proteomes" id="UP000293874">
    <property type="component" value="Unassembled WGS sequence"/>
</dbReference>
<proteinExistence type="inferred from homology"/>
<comment type="caution">
    <text evidence="6">The sequence shown here is derived from an EMBL/GenBank/DDBJ whole genome shotgun (WGS) entry which is preliminary data.</text>
</comment>
<feature type="active site" description="Proton acceptor" evidence="3">
    <location>
        <position position="106"/>
    </location>
</feature>
<dbReference type="SUPFAM" id="SSF52467">
    <property type="entry name" value="DHS-like NAD/FAD-binding domain"/>
    <property type="match status" value="1"/>
</dbReference>
<evidence type="ECO:0000256" key="4">
    <source>
        <dbReference type="PROSITE-ProRule" id="PRU00236"/>
    </source>
</evidence>
<evidence type="ECO:0000256" key="3">
    <source>
        <dbReference type="HAMAP-Rule" id="MF_01121"/>
    </source>
</evidence>
<keyword evidence="1" id="KW-0808">Transferase</keyword>
<comment type="function">
    <text evidence="3">NAD-dependent lysine deacetylase and desuccinylase that specifically removes acetyl and succinyl groups on target proteins. Modulates the activities of several proteins which are inactive in their acylated form.</text>
</comment>
<reference evidence="6 7" key="1">
    <citation type="submission" date="2019-02" db="EMBL/GenBank/DDBJ databases">
        <title>Genomic Encyclopedia of Type Strains, Phase IV (KMG-IV): sequencing the most valuable type-strain genomes for metagenomic binning, comparative biology and taxonomic classification.</title>
        <authorList>
            <person name="Goeker M."/>
        </authorList>
    </citation>
    <scope>NUCLEOTIDE SEQUENCE [LARGE SCALE GENOMIC DNA]</scope>
    <source>
        <strain evidence="6 7">DSM 18116</strain>
    </source>
</reference>
<dbReference type="PANTHER" id="PTHR11085">
    <property type="entry name" value="NAD-DEPENDENT PROTEIN DEACYLASE SIRTUIN-5, MITOCHONDRIAL-RELATED"/>
    <property type="match status" value="1"/>
</dbReference>
<evidence type="ECO:0000313" key="7">
    <source>
        <dbReference type="Proteomes" id="UP000293874"/>
    </source>
</evidence>
<evidence type="ECO:0000256" key="1">
    <source>
        <dbReference type="ARBA" id="ARBA00022679"/>
    </source>
</evidence>
<evidence type="ECO:0000313" key="6">
    <source>
        <dbReference type="EMBL" id="RZS75988.1"/>
    </source>
</evidence>